<proteinExistence type="predicted"/>
<name>A0A1V9WZ92_9ACAR</name>
<keyword evidence="2" id="KW-1185">Reference proteome</keyword>
<dbReference type="Proteomes" id="UP000192247">
    <property type="component" value="Unassembled WGS sequence"/>
</dbReference>
<dbReference type="EMBL" id="MNPL01032279">
    <property type="protein sequence ID" value="OQR66491.1"/>
    <property type="molecule type" value="Genomic_DNA"/>
</dbReference>
<evidence type="ECO:0000313" key="1">
    <source>
        <dbReference type="EMBL" id="OQR66491.1"/>
    </source>
</evidence>
<evidence type="ECO:0000313" key="2">
    <source>
        <dbReference type="Proteomes" id="UP000192247"/>
    </source>
</evidence>
<dbReference type="AlphaFoldDB" id="A0A1V9WZ92"/>
<sequence length="229" mass="25405">MSKCRSGSESRLSKLRSCESLTNTSKKVPSKVQYVSSILEPKDTKDVTMIKVKFRRYIGRPPSSDERRFANCARSFNGVCPHRQRGGSFDLSPFDVYTTTKSIHVSLVHEMTAGVRPGERSGVAGGVHCEATNLKIRMISGMPNSTEDESNVTALITEVSPNFAPTTVKLPQYQHEEGNRFSIAPTSNEPRPTDEVSMNRLTEDLRVTIFALSGKSTSQRFTQTKPNND</sequence>
<organism evidence="1 2">
    <name type="scientific">Tropilaelaps mercedesae</name>
    <dbReference type="NCBI Taxonomy" id="418985"/>
    <lineage>
        <taxon>Eukaryota</taxon>
        <taxon>Metazoa</taxon>
        <taxon>Ecdysozoa</taxon>
        <taxon>Arthropoda</taxon>
        <taxon>Chelicerata</taxon>
        <taxon>Arachnida</taxon>
        <taxon>Acari</taxon>
        <taxon>Parasitiformes</taxon>
        <taxon>Mesostigmata</taxon>
        <taxon>Gamasina</taxon>
        <taxon>Dermanyssoidea</taxon>
        <taxon>Laelapidae</taxon>
        <taxon>Tropilaelaps</taxon>
    </lineage>
</organism>
<comment type="caution">
    <text evidence="1">The sequence shown here is derived from an EMBL/GenBank/DDBJ whole genome shotgun (WGS) entry which is preliminary data.</text>
</comment>
<dbReference type="InParanoid" id="A0A1V9WZ92"/>
<protein>
    <submittedName>
        <fullName evidence="1">Uncharacterized protein</fullName>
    </submittedName>
</protein>
<accession>A0A1V9WZ92</accession>
<gene>
    <name evidence="1" type="ORF">BIW11_14122</name>
</gene>
<reference evidence="1 2" key="1">
    <citation type="journal article" date="2017" name="Gigascience">
        <title>Draft genome of the honey bee ectoparasitic mite, Tropilaelaps mercedesae, is shaped by the parasitic life history.</title>
        <authorList>
            <person name="Dong X."/>
            <person name="Armstrong S.D."/>
            <person name="Xia D."/>
            <person name="Makepeace B.L."/>
            <person name="Darby A.C."/>
            <person name="Kadowaki T."/>
        </authorList>
    </citation>
    <scope>NUCLEOTIDE SEQUENCE [LARGE SCALE GENOMIC DNA]</scope>
    <source>
        <strain evidence="1">Wuxi-XJTLU</strain>
    </source>
</reference>